<feature type="compositionally biased region" description="Polar residues" evidence="1">
    <location>
        <begin position="353"/>
        <end position="362"/>
    </location>
</feature>
<dbReference type="OrthoDB" id="8037009at2759"/>
<gene>
    <name evidence="3" type="ORF">g.11425</name>
</gene>
<feature type="compositionally biased region" description="Polar residues" evidence="1">
    <location>
        <begin position="523"/>
        <end position="538"/>
    </location>
</feature>
<feature type="region of interest" description="Disordered" evidence="1">
    <location>
        <begin position="329"/>
        <end position="374"/>
    </location>
</feature>
<feature type="region of interest" description="Disordered" evidence="1">
    <location>
        <begin position="183"/>
        <end position="207"/>
    </location>
</feature>
<evidence type="ECO:0000256" key="2">
    <source>
        <dbReference type="SAM" id="SignalP"/>
    </source>
</evidence>
<reference evidence="3" key="1">
    <citation type="submission" date="2015-09" db="EMBL/GenBank/DDBJ databases">
        <title>De novo assembly of Pectinophora gossypiella (Pink Bollworm) gut transcriptome.</title>
        <authorList>
            <person name="Tassone E.E."/>
        </authorList>
    </citation>
    <scope>NUCLEOTIDE SEQUENCE</scope>
</reference>
<feature type="compositionally biased region" description="Low complexity" evidence="1">
    <location>
        <begin position="363"/>
        <end position="373"/>
    </location>
</feature>
<organism evidence="3">
    <name type="scientific">Pectinophora gossypiella</name>
    <name type="common">Cotton pink bollworm</name>
    <name type="synonym">Depressaria gossypiella</name>
    <dbReference type="NCBI Taxonomy" id="13191"/>
    <lineage>
        <taxon>Eukaryota</taxon>
        <taxon>Metazoa</taxon>
        <taxon>Ecdysozoa</taxon>
        <taxon>Arthropoda</taxon>
        <taxon>Hexapoda</taxon>
        <taxon>Insecta</taxon>
        <taxon>Pterygota</taxon>
        <taxon>Neoptera</taxon>
        <taxon>Endopterygota</taxon>
        <taxon>Lepidoptera</taxon>
        <taxon>Glossata</taxon>
        <taxon>Ditrysia</taxon>
        <taxon>Gelechioidea</taxon>
        <taxon>Gelechiidae</taxon>
        <taxon>Apatetrinae</taxon>
        <taxon>Pectinophora</taxon>
    </lineage>
</organism>
<protein>
    <submittedName>
        <fullName evidence="3">Uncharacterized protein</fullName>
    </submittedName>
</protein>
<feature type="non-terminal residue" evidence="3">
    <location>
        <position position="678"/>
    </location>
</feature>
<feature type="chain" id="PRO_5009115312" evidence="2">
    <location>
        <begin position="19"/>
        <end position="678"/>
    </location>
</feature>
<feature type="compositionally biased region" description="Low complexity" evidence="1">
    <location>
        <begin position="329"/>
        <end position="341"/>
    </location>
</feature>
<feature type="compositionally biased region" description="Polar residues" evidence="1">
    <location>
        <begin position="500"/>
        <end position="515"/>
    </location>
</feature>
<feature type="signal peptide" evidence="2">
    <location>
        <begin position="1"/>
        <end position="18"/>
    </location>
</feature>
<dbReference type="EMBL" id="GDQN01005900">
    <property type="protein sequence ID" value="JAT85154.1"/>
    <property type="molecule type" value="Transcribed_RNA"/>
</dbReference>
<feature type="region of interest" description="Disordered" evidence="1">
    <location>
        <begin position="635"/>
        <end position="678"/>
    </location>
</feature>
<proteinExistence type="predicted"/>
<name>A0A1E1WDU2_PECGO</name>
<sequence>MMERVCVTVLALASVVTATPHGYGVKGGAAAKAGAAATAGAFGGFGDIPVALTKGGGFSGSYSNSASSSFAASSASSSASSFSYSGSGSLTGLPVGTKCTGGCSTGSDISGLQGSGNTGIGQTYSGANAGATAGSVAVPGSYGAHNTPCTSGDCSNTKPVCEGSSCGVGTAADKKCASGDCASSTQPNEDGSNDIPVFTSGAAKPSSYDTTVSGSGTGCTSGSCGQKTASASKVSSSSYASSDAIPSATAAIDNKPSTSLLTPKVDGPCTAPNCGSYSDDAYDKDKPSSYNVPAHTVGSDSKVPCTSGNCGNDQTNNCAFGNCAGQPSNSAVSSAKSPSNSRGDLPDFVPLVPTQSSGIPATSLSNSPSYSLSGPTKSPFVNAATGVNGISGSVDTSKSISATSGASDKIPYHGGFGGPPGILKPNEFGAPSKIPTSNYNPVAPLGSGSHPTLCTSGNCNSQPNPSNKPITPANSYNPTGCTSGNCGAQTSATGPHYKPTSPTGSLTPTAPSGSYNPGCASGNCGSQPVSPPQYGQNGSYKPTGSYTPSSSYSPTGCTSGNCVTSSVQTTQHVQSGSYKPIGSTGCFSGNCGPQDVPSSPQYGSSAFPKPITPTGSYTPTVPSGSYTPTGCVAGNCGTQPNPSSPQYETSGSYKPTAPTGSYTPSRPSGSYTPTGCSS</sequence>
<feature type="region of interest" description="Disordered" evidence="1">
    <location>
        <begin position="597"/>
        <end position="620"/>
    </location>
</feature>
<evidence type="ECO:0000313" key="3">
    <source>
        <dbReference type="EMBL" id="JAT85154.1"/>
    </source>
</evidence>
<feature type="region of interest" description="Disordered" evidence="1">
    <location>
        <begin position="492"/>
        <end position="547"/>
    </location>
</feature>
<accession>A0A1E1WDU2</accession>
<feature type="compositionally biased region" description="Polar residues" evidence="1">
    <location>
        <begin position="636"/>
        <end position="678"/>
    </location>
</feature>
<evidence type="ECO:0000256" key="1">
    <source>
        <dbReference type="SAM" id="MobiDB-lite"/>
    </source>
</evidence>
<keyword evidence="2" id="KW-0732">Signal</keyword>
<dbReference type="AlphaFoldDB" id="A0A1E1WDU2"/>